<evidence type="ECO:0000256" key="4">
    <source>
        <dbReference type="SAM" id="MobiDB-lite"/>
    </source>
</evidence>
<dbReference type="GO" id="GO:0046983">
    <property type="term" value="F:protein dimerization activity"/>
    <property type="evidence" value="ECO:0007669"/>
    <property type="project" value="InterPro"/>
</dbReference>
<reference evidence="7" key="1">
    <citation type="submission" date="2021-02" db="EMBL/GenBank/DDBJ databases">
        <authorList>
            <person name="Dougan E. K."/>
            <person name="Rhodes N."/>
            <person name="Thang M."/>
            <person name="Chan C."/>
        </authorList>
    </citation>
    <scope>NUCLEOTIDE SEQUENCE</scope>
</reference>
<proteinExistence type="predicted"/>
<dbReference type="SUPFAM" id="SSF46785">
    <property type="entry name" value="Winged helix' DNA-binding domain"/>
    <property type="match status" value="1"/>
</dbReference>
<dbReference type="Gene3D" id="1.10.10.10">
    <property type="entry name" value="Winged helix-like DNA-binding domain superfamily/Winged helix DNA-binding domain"/>
    <property type="match status" value="1"/>
</dbReference>
<evidence type="ECO:0000313" key="7">
    <source>
        <dbReference type="EMBL" id="CAE7195645.1"/>
    </source>
</evidence>
<feature type="region of interest" description="Disordered" evidence="4">
    <location>
        <begin position="24"/>
        <end position="76"/>
    </location>
</feature>
<dbReference type="InterPro" id="IPR001077">
    <property type="entry name" value="COMT_C"/>
</dbReference>
<evidence type="ECO:0000256" key="2">
    <source>
        <dbReference type="ARBA" id="ARBA00022679"/>
    </source>
</evidence>
<dbReference type="InterPro" id="IPR016461">
    <property type="entry name" value="COMT-like"/>
</dbReference>
<dbReference type="PROSITE" id="PS51683">
    <property type="entry name" value="SAM_OMT_II"/>
    <property type="match status" value="1"/>
</dbReference>
<dbReference type="OrthoDB" id="10267058at2759"/>
<dbReference type="GO" id="GO:0008171">
    <property type="term" value="F:O-methyltransferase activity"/>
    <property type="evidence" value="ECO:0007669"/>
    <property type="project" value="InterPro"/>
</dbReference>
<evidence type="ECO:0000256" key="3">
    <source>
        <dbReference type="ARBA" id="ARBA00022691"/>
    </source>
</evidence>
<gene>
    <name evidence="7" type="primary">sfmM3</name>
    <name evidence="7" type="ORF">SNAT2548_LOCUS5422</name>
</gene>
<dbReference type="Proteomes" id="UP000604046">
    <property type="component" value="Unassembled WGS sequence"/>
</dbReference>
<feature type="compositionally biased region" description="Basic and acidic residues" evidence="4">
    <location>
        <begin position="57"/>
        <end position="66"/>
    </location>
</feature>
<organism evidence="7 8">
    <name type="scientific">Symbiodinium natans</name>
    <dbReference type="NCBI Taxonomy" id="878477"/>
    <lineage>
        <taxon>Eukaryota</taxon>
        <taxon>Sar</taxon>
        <taxon>Alveolata</taxon>
        <taxon>Dinophyceae</taxon>
        <taxon>Suessiales</taxon>
        <taxon>Symbiodiniaceae</taxon>
        <taxon>Symbiodinium</taxon>
    </lineage>
</organism>
<dbReference type="Gene3D" id="3.40.50.150">
    <property type="entry name" value="Vaccinia Virus protein VP39"/>
    <property type="match status" value="1"/>
</dbReference>
<keyword evidence="1" id="KW-0489">Methyltransferase</keyword>
<feature type="domain" description="O-methyltransferase C-terminal" evidence="5">
    <location>
        <begin position="471"/>
        <end position="612"/>
    </location>
</feature>
<dbReference type="PANTHER" id="PTHR43712:SF2">
    <property type="entry name" value="O-METHYLTRANSFERASE CICE"/>
    <property type="match status" value="1"/>
</dbReference>
<feature type="domain" description="O-methyltransferase dimerisation" evidence="6">
    <location>
        <begin position="314"/>
        <end position="384"/>
    </location>
</feature>
<dbReference type="InterPro" id="IPR036390">
    <property type="entry name" value="WH_DNA-bd_sf"/>
</dbReference>
<dbReference type="CDD" id="cd02440">
    <property type="entry name" value="AdoMet_MTases"/>
    <property type="match status" value="1"/>
</dbReference>
<keyword evidence="8" id="KW-1185">Reference proteome</keyword>
<dbReference type="PANTHER" id="PTHR43712">
    <property type="entry name" value="PUTATIVE (AFU_ORTHOLOGUE AFUA_4G14580)-RELATED"/>
    <property type="match status" value="1"/>
</dbReference>
<keyword evidence="3" id="KW-0949">S-adenosyl-L-methionine</keyword>
<dbReference type="Pfam" id="PF08100">
    <property type="entry name" value="Dimerisation"/>
    <property type="match status" value="1"/>
</dbReference>
<dbReference type="EMBL" id="CAJNDS010000347">
    <property type="protein sequence ID" value="CAE7195645.1"/>
    <property type="molecule type" value="Genomic_DNA"/>
</dbReference>
<keyword evidence="2" id="KW-0808">Transferase</keyword>
<sequence>MRLTGQSVVGLSFGLHLGRNISRTHRARRAHRDGPQPVPAWRASKVSRDRRHHVKCGGRDSERSESSESSDSSGEPLYEERFDEVLPFHAPGLAPVRRGSQAWHIFADGHQAYQSRFLRTFGFYEGRAAVISPEGWHHILPTGQDLYTERYAYGKDSAEDWCGNFQAHFCVVRGNGRYFHLDESGHKLYAESWDYTGDFREGSAVVHRGGSATHVDAEGNFLHGRWFRDLDVYHKGLARAKDTKGWMHVDETGAPQYQRRFKLVEPFYNGQARVQCFDGGFEVIDESGERLVEIQPAAGEHADAFSSVSADLVGFWKTQALCTAVDLELFDLLPASLENLAKATGAQNPQKLRRLLAGLAELGYVEKDVPCESSEVSEVWRAAEKGAFLQRRHPLTLADAAQEYGRHLTASWASLATKLSQDSSPSIFKEVAASRCASHHRMLQSYARHDYGEVPKVLRFLDQKPSQKPLVVLDVGGGTGTLSKLLLAEYPELEVVVLDLPEVLEQIEDPLPSGLRLCPVDLQSDWSSEVPQADVVLLARVLHDFYDQAALSLLRTAAGALKDGGRLAVVEFLRPEEGFSGSLCDLHLLAVTGGQERTRSEMDELLRGAGFAQSELYEMSSLPSVIVSMKQPET</sequence>
<dbReference type="Pfam" id="PF00891">
    <property type="entry name" value="Methyltransf_2"/>
    <property type="match status" value="1"/>
</dbReference>
<protein>
    <submittedName>
        <fullName evidence="7">SfmM3 protein</fullName>
    </submittedName>
</protein>
<dbReference type="InterPro" id="IPR012967">
    <property type="entry name" value="COMT_dimerisation"/>
</dbReference>
<dbReference type="InterPro" id="IPR029063">
    <property type="entry name" value="SAM-dependent_MTases_sf"/>
</dbReference>
<evidence type="ECO:0000259" key="5">
    <source>
        <dbReference type="Pfam" id="PF00891"/>
    </source>
</evidence>
<dbReference type="SUPFAM" id="SSF53335">
    <property type="entry name" value="S-adenosyl-L-methionine-dependent methyltransferases"/>
    <property type="match status" value="1"/>
</dbReference>
<dbReference type="InterPro" id="IPR036388">
    <property type="entry name" value="WH-like_DNA-bd_sf"/>
</dbReference>
<name>A0A812J2M5_9DINO</name>
<dbReference type="AlphaFoldDB" id="A0A812J2M5"/>
<evidence type="ECO:0000313" key="8">
    <source>
        <dbReference type="Proteomes" id="UP000604046"/>
    </source>
</evidence>
<comment type="caution">
    <text evidence="7">The sequence shown here is derived from an EMBL/GenBank/DDBJ whole genome shotgun (WGS) entry which is preliminary data.</text>
</comment>
<evidence type="ECO:0000256" key="1">
    <source>
        <dbReference type="ARBA" id="ARBA00022603"/>
    </source>
</evidence>
<evidence type="ECO:0000259" key="6">
    <source>
        <dbReference type="Pfam" id="PF08100"/>
    </source>
</evidence>
<dbReference type="GO" id="GO:0032259">
    <property type="term" value="P:methylation"/>
    <property type="evidence" value="ECO:0007669"/>
    <property type="project" value="UniProtKB-KW"/>
</dbReference>
<accession>A0A812J2M5</accession>